<protein>
    <submittedName>
        <fullName evidence="2">Uncharacterized protein</fullName>
    </submittedName>
</protein>
<feature type="chain" id="PRO_5008068522" evidence="1">
    <location>
        <begin position="23"/>
        <end position="133"/>
    </location>
</feature>
<name>A0A177MX10_9GAMM</name>
<accession>A0A177MX10</accession>
<proteinExistence type="predicted"/>
<dbReference type="AlphaFoldDB" id="A0A177MX10"/>
<evidence type="ECO:0000313" key="2">
    <source>
        <dbReference type="EMBL" id="OAI10162.1"/>
    </source>
</evidence>
<evidence type="ECO:0000256" key="1">
    <source>
        <dbReference type="SAM" id="SignalP"/>
    </source>
</evidence>
<dbReference type="OrthoDB" id="9796806at2"/>
<organism evidence="2 3">
    <name type="scientific">Methylomonas koyamae</name>
    <dbReference type="NCBI Taxonomy" id="702114"/>
    <lineage>
        <taxon>Bacteria</taxon>
        <taxon>Pseudomonadati</taxon>
        <taxon>Pseudomonadota</taxon>
        <taxon>Gammaproteobacteria</taxon>
        <taxon>Methylococcales</taxon>
        <taxon>Methylococcaceae</taxon>
        <taxon>Methylomonas</taxon>
    </lineage>
</organism>
<dbReference type="Proteomes" id="UP000077857">
    <property type="component" value="Unassembled WGS sequence"/>
</dbReference>
<keyword evidence="1" id="KW-0732">Signal</keyword>
<gene>
    <name evidence="2" type="ORF">A1507_21880</name>
</gene>
<reference evidence="2 3" key="1">
    <citation type="submission" date="2016-03" db="EMBL/GenBank/DDBJ databases">
        <authorList>
            <person name="Ploux O."/>
        </authorList>
    </citation>
    <scope>NUCLEOTIDE SEQUENCE [LARGE SCALE GENOMIC DNA]</scope>
    <source>
        <strain evidence="2 3">R-45378</strain>
    </source>
</reference>
<dbReference type="RefSeq" id="WP_064042730.1">
    <property type="nucleotide sequence ID" value="NZ_LUUJ01000139.1"/>
</dbReference>
<feature type="signal peptide" evidence="1">
    <location>
        <begin position="1"/>
        <end position="22"/>
    </location>
</feature>
<comment type="caution">
    <text evidence="2">The sequence shown here is derived from an EMBL/GenBank/DDBJ whole genome shotgun (WGS) entry which is preliminary data.</text>
</comment>
<dbReference type="EMBL" id="LUUJ01000139">
    <property type="protein sequence ID" value="OAI10162.1"/>
    <property type="molecule type" value="Genomic_DNA"/>
</dbReference>
<sequence>MTTIFRLTAVCLLSLSADIAYAYGSGQSSSHCDKPTFSEFQPAANKYLQSFQEFSLSASANTTPASIVVHVSAGDIKYEYTAKELYISQHKSGRYEVRGKIERPIEHGFVRISVTAHSKPGCEKTDGYLVRIQ</sequence>
<evidence type="ECO:0000313" key="3">
    <source>
        <dbReference type="Proteomes" id="UP000077857"/>
    </source>
</evidence>